<dbReference type="InterPro" id="IPR050351">
    <property type="entry name" value="BphY/WalK/GraS-like"/>
</dbReference>
<dbReference type="SUPFAM" id="SSF55785">
    <property type="entry name" value="PYP-like sensor domain (PAS domain)"/>
    <property type="match status" value="3"/>
</dbReference>
<dbReference type="Gene3D" id="3.30.565.10">
    <property type="entry name" value="Histidine kinase-like ATPase, C-terminal domain"/>
    <property type="match status" value="1"/>
</dbReference>
<dbReference type="Gene3D" id="1.10.287.130">
    <property type="match status" value="1"/>
</dbReference>
<accession>A0ABY4BHJ4</accession>
<evidence type="ECO:0000259" key="8">
    <source>
        <dbReference type="PROSITE" id="PS50109"/>
    </source>
</evidence>
<evidence type="ECO:0000256" key="2">
    <source>
        <dbReference type="ARBA" id="ARBA00012438"/>
    </source>
</evidence>
<dbReference type="PRINTS" id="PR00344">
    <property type="entry name" value="BCTRLSENSOR"/>
</dbReference>
<protein>
    <recommendedName>
        <fullName evidence="2">histidine kinase</fullName>
        <ecNumber evidence="2">2.7.13.3</ecNumber>
    </recommendedName>
</protein>
<gene>
    <name evidence="9" type="ORF">MTP16_10775</name>
</gene>
<comment type="catalytic activity">
    <reaction evidence="1">
        <text>ATP + protein L-histidine = ADP + protein N-phospho-L-histidine.</text>
        <dbReference type="EC" id="2.7.13.3"/>
    </reaction>
</comment>
<dbReference type="SMART" id="SM00387">
    <property type="entry name" value="HATPase_c"/>
    <property type="match status" value="1"/>
</dbReference>
<dbReference type="InterPro" id="IPR036097">
    <property type="entry name" value="HisK_dim/P_sf"/>
</dbReference>
<dbReference type="Pfam" id="PF02518">
    <property type="entry name" value="HATPase_c"/>
    <property type="match status" value="1"/>
</dbReference>
<dbReference type="EMBL" id="CP094534">
    <property type="protein sequence ID" value="UOE36100.1"/>
    <property type="molecule type" value="Genomic_DNA"/>
</dbReference>
<dbReference type="PANTHER" id="PTHR42878:SF15">
    <property type="entry name" value="BACTERIOPHYTOCHROME"/>
    <property type="match status" value="1"/>
</dbReference>
<dbReference type="SMART" id="SM00091">
    <property type="entry name" value="PAS"/>
    <property type="match status" value="4"/>
</dbReference>
<dbReference type="InterPro" id="IPR013656">
    <property type="entry name" value="PAS_4"/>
</dbReference>
<keyword evidence="4" id="KW-0808">Transferase</keyword>
<dbReference type="InterPro" id="IPR036890">
    <property type="entry name" value="HATPase_C_sf"/>
</dbReference>
<dbReference type="InterPro" id="IPR004358">
    <property type="entry name" value="Sig_transdc_His_kin-like_C"/>
</dbReference>
<name>A0ABY4BHJ4_9BACT</name>
<proteinExistence type="predicted"/>
<dbReference type="InterPro" id="IPR003594">
    <property type="entry name" value="HATPase_dom"/>
</dbReference>
<dbReference type="InterPro" id="IPR003661">
    <property type="entry name" value="HisK_dim/P_dom"/>
</dbReference>
<dbReference type="InterPro" id="IPR005467">
    <property type="entry name" value="His_kinase_dom"/>
</dbReference>
<dbReference type="InterPro" id="IPR035965">
    <property type="entry name" value="PAS-like_dom_sf"/>
</dbReference>
<dbReference type="Proteomes" id="UP000831390">
    <property type="component" value="Chromosome"/>
</dbReference>
<evidence type="ECO:0000256" key="4">
    <source>
        <dbReference type="ARBA" id="ARBA00022679"/>
    </source>
</evidence>
<dbReference type="Pfam" id="PF13188">
    <property type="entry name" value="PAS_8"/>
    <property type="match status" value="1"/>
</dbReference>
<dbReference type="PROSITE" id="PS50109">
    <property type="entry name" value="HIS_KIN"/>
    <property type="match status" value="1"/>
</dbReference>
<dbReference type="SUPFAM" id="SSF47384">
    <property type="entry name" value="Homodimeric domain of signal transducing histidine kinase"/>
    <property type="match status" value="1"/>
</dbReference>
<dbReference type="CDD" id="cd00082">
    <property type="entry name" value="HisKA"/>
    <property type="match status" value="1"/>
</dbReference>
<sequence length="855" mass="96070">MSQSLPPALPPDFPPSEDLLRVLLDISQNGVMLMRPVYDATGATVVDFGIDYLNPAAQQMLQLPERPAASFHTIYPTADAAGVFAFYRDAFLSGQTARRENNYQHDSLDGYFLLMARRQADVLVVTFTDTNDQPRTATEQALRISQARELEARAVAERERGQLELLFRDAPAMICVFQGPQHVFEFVNPPYQALVGPRPLVGRAIAEAMPELAGQPIFDLLDSVYRTGETYRANEMLVQLDHDNEDRRELEKRYYNFIYQARHDRQGAINGIFVFAYDVTPQVLARQQVQELNEELAAINEELRASNDEFLTTNTALTLAQEEVYLLNQDLEKRVAERTRELLQQQAMLSQILRQVPAFIATLGGPEHRYTFFNEPYQQLTGQRPRLGLPVAQALPELAAQGFVSRLNEVYTSGQPFEAKEMLVELFDPGTGQSQSSYVDFVYQPLRDDRGQTTGILVFIVDSTAKVHARRATEAAAQRLRVLTDALPVLIGYLDREQRYQFANLAYRGWFNIDPTALLGRKVRDVVGEQAYANAQGYIVRALAGERLSFESWMPYRENFVRHIRTDYIPDVKNGEVLGFYTLVTDITDQTEARERVQELNEELAAINEEMLAANDELRDTNERLSYTNVDLDTFVYTASHDLKAPIANIEGLLLALQEQLPEPVRHHPDVTHLLGLMQGSVDRFQRTLVHLTDVSKLQPAHAEPPETVDLAALIESVRLDLAPVVAAAQGQLSVDVAACPTVRFSPKNLRSIVYNLLSNAFKYHAPDRPARVRLRATCPPGQVRLEVQDNGLGLTADEQSKLFVMFRRLHTHVEGTGVGLYMVKRMVENAGGTIQVESAPGVGSTFTVQLPNRA</sequence>
<evidence type="ECO:0000256" key="3">
    <source>
        <dbReference type="ARBA" id="ARBA00022553"/>
    </source>
</evidence>
<keyword evidence="6" id="KW-0472">Membrane</keyword>
<reference evidence="9 10" key="1">
    <citation type="submission" date="2022-03" db="EMBL/GenBank/DDBJ databases">
        <title>Hymenobactersp. isolated from the air.</title>
        <authorList>
            <person name="Won M."/>
            <person name="Kwon S.-W."/>
        </authorList>
    </citation>
    <scope>NUCLEOTIDE SEQUENCE [LARGE SCALE GENOMIC DNA]</scope>
    <source>
        <strain evidence="9 10">KACC 22596</strain>
    </source>
</reference>
<evidence type="ECO:0000256" key="6">
    <source>
        <dbReference type="ARBA" id="ARBA00023136"/>
    </source>
</evidence>
<keyword evidence="7" id="KW-0175">Coiled coil</keyword>
<dbReference type="Gene3D" id="3.30.450.20">
    <property type="entry name" value="PAS domain"/>
    <property type="match status" value="3"/>
</dbReference>
<evidence type="ECO:0000256" key="1">
    <source>
        <dbReference type="ARBA" id="ARBA00000085"/>
    </source>
</evidence>
<feature type="domain" description="Histidine kinase" evidence="8">
    <location>
        <begin position="638"/>
        <end position="855"/>
    </location>
</feature>
<dbReference type="PANTHER" id="PTHR42878">
    <property type="entry name" value="TWO-COMPONENT HISTIDINE KINASE"/>
    <property type="match status" value="1"/>
</dbReference>
<organism evidence="9 10">
    <name type="scientific">Hymenobacter monticola</name>
    <dbReference type="NCBI Taxonomy" id="1705399"/>
    <lineage>
        <taxon>Bacteria</taxon>
        <taxon>Pseudomonadati</taxon>
        <taxon>Bacteroidota</taxon>
        <taxon>Cytophagia</taxon>
        <taxon>Cytophagales</taxon>
        <taxon>Hymenobacteraceae</taxon>
        <taxon>Hymenobacter</taxon>
    </lineage>
</organism>
<keyword evidence="3" id="KW-0597">Phosphoprotein</keyword>
<dbReference type="RefSeq" id="WP_243519583.1">
    <property type="nucleotide sequence ID" value="NZ_CP094534.1"/>
</dbReference>
<dbReference type="EC" id="2.7.13.3" evidence="2"/>
<keyword evidence="5" id="KW-0418">Kinase</keyword>
<feature type="coiled-coil region" evidence="7">
    <location>
        <begin position="590"/>
        <end position="624"/>
    </location>
</feature>
<dbReference type="InterPro" id="IPR000014">
    <property type="entry name" value="PAS"/>
</dbReference>
<evidence type="ECO:0000256" key="5">
    <source>
        <dbReference type="ARBA" id="ARBA00022777"/>
    </source>
</evidence>
<feature type="coiled-coil region" evidence="7">
    <location>
        <begin position="282"/>
        <end position="348"/>
    </location>
</feature>
<evidence type="ECO:0000313" key="9">
    <source>
        <dbReference type="EMBL" id="UOE36100.1"/>
    </source>
</evidence>
<evidence type="ECO:0000313" key="10">
    <source>
        <dbReference type="Proteomes" id="UP000831390"/>
    </source>
</evidence>
<dbReference type="Pfam" id="PF08448">
    <property type="entry name" value="PAS_4"/>
    <property type="match status" value="3"/>
</dbReference>
<dbReference type="SUPFAM" id="SSF55874">
    <property type="entry name" value="ATPase domain of HSP90 chaperone/DNA topoisomerase II/histidine kinase"/>
    <property type="match status" value="1"/>
</dbReference>
<keyword evidence="10" id="KW-1185">Reference proteome</keyword>
<evidence type="ECO:0000256" key="7">
    <source>
        <dbReference type="SAM" id="Coils"/>
    </source>
</evidence>